<evidence type="ECO:0000256" key="4">
    <source>
        <dbReference type="ARBA" id="ARBA00023163"/>
    </source>
</evidence>
<reference evidence="6 7" key="1">
    <citation type="submission" date="2020-08" db="EMBL/GenBank/DDBJ databases">
        <title>Exploring microbial biodiversity for novel pathways involved in the catabolism of aromatic compounds derived from lignin.</title>
        <authorList>
            <person name="Elkins J."/>
        </authorList>
    </citation>
    <scope>NUCLEOTIDE SEQUENCE [LARGE SCALE GENOMIC DNA]</scope>
    <source>
        <strain evidence="6 7">B1D3A</strain>
    </source>
</reference>
<dbReference type="PANTHER" id="PTHR30427">
    <property type="entry name" value="TRANSCRIPTIONAL ACTIVATOR PROTEIN LYSR"/>
    <property type="match status" value="1"/>
</dbReference>
<organism evidence="6 7">
    <name type="scientific">Sphingobium lignivorans</name>
    <dbReference type="NCBI Taxonomy" id="2735886"/>
    <lineage>
        <taxon>Bacteria</taxon>
        <taxon>Pseudomonadati</taxon>
        <taxon>Pseudomonadota</taxon>
        <taxon>Alphaproteobacteria</taxon>
        <taxon>Sphingomonadales</taxon>
        <taxon>Sphingomonadaceae</taxon>
        <taxon>Sphingobium</taxon>
    </lineage>
</organism>
<evidence type="ECO:0000313" key="7">
    <source>
        <dbReference type="Proteomes" id="UP001138540"/>
    </source>
</evidence>
<dbReference type="PROSITE" id="PS50931">
    <property type="entry name" value="HTH_LYSR"/>
    <property type="match status" value="1"/>
</dbReference>
<dbReference type="Gene3D" id="1.10.10.10">
    <property type="entry name" value="Winged helix-like DNA-binding domain superfamily/Winged helix DNA-binding domain"/>
    <property type="match status" value="1"/>
</dbReference>
<name>A0ABR6NDV1_9SPHN</name>
<dbReference type="Pfam" id="PF00126">
    <property type="entry name" value="HTH_1"/>
    <property type="match status" value="1"/>
</dbReference>
<comment type="similarity">
    <text evidence="1">Belongs to the LysR transcriptional regulatory family.</text>
</comment>
<dbReference type="InterPro" id="IPR036390">
    <property type="entry name" value="WH_DNA-bd_sf"/>
</dbReference>
<dbReference type="InterPro" id="IPR000847">
    <property type="entry name" value="LysR_HTH_N"/>
</dbReference>
<dbReference type="SUPFAM" id="SSF53850">
    <property type="entry name" value="Periplasmic binding protein-like II"/>
    <property type="match status" value="1"/>
</dbReference>
<comment type="caution">
    <text evidence="6">The sequence shown here is derived from an EMBL/GenBank/DDBJ whole genome shotgun (WGS) entry which is preliminary data.</text>
</comment>
<accession>A0ABR6NDV1</accession>
<keyword evidence="7" id="KW-1185">Reference proteome</keyword>
<keyword evidence="4" id="KW-0804">Transcription</keyword>
<dbReference type="InterPro" id="IPR005119">
    <property type="entry name" value="LysR_subst-bd"/>
</dbReference>
<dbReference type="InterPro" id="IPR036388">
    <property type="entry name" value="WH-like_DNA-bd_sf"/>
</dbReference>
<sequence length="295" mass="32273">MISLRHIEVFHAVYSNGSVSGAARSLNVSQPSVTKVLKHAEMLLGFPLFERAKGGLVPTEDAHTLFADVAEIQDRVYALRQASKNLRQGRTGMLRISALPSLSLNVLPATAARFLATHQGVGFDLQTVHHEDMVRKLYERETDVVIGYEVPPDAPVSHRWLGEAELVVLFRDEDMPDPPARIAFEELKGRPFISPIRSGPVGRLLLGELQRLDVHLDEVVSARTFYIASALVQAGVGMAIVDNFTAHAALAPGLSYRPLQPSLVFDVHAIHLQNRPPSGLATAFLKLMGDAIESL</sequence>
<dbReference type="Gene3D" id="3.40.190.290">
    <property type="match status" value="1"/>
</dbReference>
<gene>
    <name evidence="6" type="ORF">HNP60_001433</name>
</gene>
<dbReference type="Proteomes" id="UP001138540">
    <property type="component" value="Unassembled WGS sequence"/>
</dbReference>
<evidence type="ECO:0000313" key="6">
    <source>
        <dbReference type="EMBL" id="MBB5985459.1"/>
    </source>
</evidence>
<feature type="domain" description="HTH lysR-type" evidence="5">
    <location>
        <begin position="2"/>
        <end position="59"/>
    </location>
</feature>
<evidence type="ECO:0000256" key="2">
    <source>
        <dbReference type="ARBA" id="ARBA00023015"/>
    </source>
</evidence>
<keyword evidence="2" id="KW-0805">Transcription regulation</keyword>
<keyword evidence="3 6" id="KW-0238">DNA-binding</keyword>
<evidence type="ECO:0000256" key="3">
    <source>
        <dbReference type="ARBA" id="ARBA00023125"/>
    </source>
</evidence>
<dbReference type="PANTHER" id="PTHR30427:SF1">
    <property type="entry name" value="TRANSCRIPTIONAL ACTIVATOR PROTEIN LYSR"/>
    <property type="match status" value="1"/>
</dbReference>
<dbReference type="GO" id="GO:0003677">
    <property type="term" value="F:DNA binding"/>
    <property type="evidence" value="ECO:0007669"/>
    <property type="project" value="UniProtKB-KW"/>
</dbReference>
<dbReference type="SUPFAM" id="SSF46785">
    <property type="entry name" value="Winged helix' DNA-binding domain"/>
    <property type="match status" value="1"/>
</dbReference>
<proteinExistence type="inferred from homology"/>
<protein>
    <submittedName>
        <fullName evidence="6">DNA-binding transcriptional LysR family regulator</fullName>
    </submittedName>
</protein>
<evidence type="ECO:0000259" key="5">
    <source>
        <dbReference type="PROSITE" id="PS50931"/>
    </source>
</evidence>
<dbReference type="Pfam" id="PF03466">
    <property type="entry name" value="LysR_substrate"/>
    <property type="match status" value="1"/>
</dbReference>
<dbReference type="EMBL" id="JACHKA010000001">
    <property type="protein sequence ID" value="MBB5985459.1"/>
    <property type="molecule type" value="Genomic_DNA"/>
</dbReference>
<evidence type="ECO:0000256" key="1">
    <source>
        <dbReference type="ARBA" id="ARBA00009437"/>
    </source>
</evidence>